<protein>
    <submittedName>
        <fullName evidence="1">Uncharacterized protein</fullName>
    </submittedName>
</protein>
<dbReference type="EMBL" id="BGZK01000114">
    <property type="protein sequence ID" value="GBP20075.1"/>
    <property type="molecule type" value="Genomic_DNA"/>
</dbReference>
<dbReference type="OrthoDB" id="8036689at2759"/>
<proteinExistence type="predicted"/>
<comment type="caution">
    <text evidence="1">The sequence shown here is derived from an EMBL/GenBank/DDBJ whole genome shotgun (WGS) entry which is preliminary data.</text>
</comment>
<name>A0A4C1U154_EUMVA</name>
<gene>
    <name evidence="1" type="ORF">EVAR_13847_1</name>
</gene>
<keyword evidence="2" id="KW-1185">Reference proteome</keyword>
<sequence>MTTCLYQVEAVLNSRPLTQLSSDPRDLTALTPAHLLIGRPLLSVPQQQSQAITTNIGCLQRYERIQHITSTSGRNLVITFKSELKSSSRTRLYHLYCDV</sequence>
<accession>A0A4C1U154</accession>
<evidence type="ECO:0000313" key="2">
    <source>
        <dbReference type="Proteomes" id="UP000299102"/>
    </source>
</evidence>
<organism evidence="1 2">
    <name type="scientific">Eumeta variegata</name>
    <name type="common">Bagworm moth</name>
    <name type="synonym">Eumeta japonica</name>
    <dbReference type="NCBI Taxonomy" id="151549"/>
    <lineage>
        <taxon>Eukaryota</taxon>
        <taxon>Metazoa</taxon>
        <taxon>Ecdysozoa</taxon>
        <taxon>Arthropoda</taxon>
        <taxon>Hexapoda</taxon>
        <taxon>Insecta</taxon>
        <taxon>Pterygota</taxon>
        <taxon>Neoptera</taxon>
        <taxon>Endopterygota</taxon>
        <taxon>Lepidoptera</taxon>
        <taxon>Glossata</taxon>
        <taxon>Ditrysia</taxon>
        <taxon>Tineoidea</taxon>
        <taxon>Psychidae</taxon>
        <taxon>Oiketicinae</taxon>
        <taxon>Eumeta</taxon>
    </lineage>
</organism>
<dbReference type="AlphaFoldDB" id="A0A4C1U154"/>
<reference evidence="1 2" key="1">
    <citation type="journal article" date="2019" name="Commun. Biol.">
        <title>The bagworm genome reveals a unique fibroin gene that provides high tensile strength.</title>
        <authorList>
            <person name="Kono N."/>
            <person name="Nakamura H."/>
            <person name="Ohtoshi R."/>
            <person name="Tomita M."/>
            <person name="Numata K."/>
            <person name="Arakawa K."/>
        </authorList>
    </citation>
    <scope>NUCLEOTIDE SEQUENCE [LARGE SCALE GENOMIC DNA]</scope>
</reference>
<dbReference type="Proteomes" id="UP000299102">
    <property type="component" value="Unassembled WGS sequence"/>
</dbReference>
<evidence type="ECO:0000313" key="1">
    <source>
        <dbReference type="EMBL" id="GBP20075.1"/>
    </source>
</evidence>